<dbReference type="EMBL" id="JASNQZ010000006">
    <property type="protein sequence ID" value="KAL0956217.1"/>
    <property type="molecule type" value="Genomic_DNA"/>
</dbReference>
<feature type="domain" description="Sugar phosphate transporter" evidence="7">
    <location>
        <begin position="53"/>
        <end position="348"/>
    </location>
</feature>
<feature type="transmembrane region" description="Helical" evidence="6">
    <location>
        <begin position="175"/>
        <end position="192"/>
    </location>
</feature>
<keyword evidence="4 6" id="KW-0472">Membrane</keyword>
<sequence>MTQTNGYRLQEPSATDNEDGYPLHNPDEHGDMHLASVAEKKKLWWRNAIINCLFIASWFGFATVLSLYNKWMFSPDRYGFPYPLFVTTLHMFVQFALAATLRAFWPHHFRPARSPTRADYGKKAVPAAVATSLDIGLSNLSLKTITLSFYTMCKSSSLIFVLLFAFIFRLEKFSLRLIGVIFLIFCGVLLMVATQTTFILSGFLLVISASALGGFRWALTQMLLKNKKMGMDNPAATVYWLTPVMGITLGILSAIVDNWADVFRSRFFGSFGQTLETVFFLIAPGIVAFCMVVSEFYIIQRVGMVPMSIAGIAKEVTTITLSAWVFGDELTPLNITGVGITVCGIGLFTFHKYRKSIDSTVPVDAHGNPITSDEDVDESDDGYSTPLRDGDTLASPDSAEFDMQNPRMLFSEDEGEGDAEELRSIRSSKIRQYSGRSGTKPNGSDHPDEGVPLVAAEPGDFGIRKDED</sequence>
<evidence type="ECO:0000256" key="1">
    <source>
        <dbReference type="ARBA" id="ARBA00004141"/>
    </source>
</evidence>
<accession>A0ABR3JKH3</accession>
<protein>
    <recommendedName>
        <fullName evidence="7">Sugar phosphate transporter domain-containing protein</fullName>
    </recommendedName>
</protein>
<dbReference type="InterPro" id="IPR037185">
    <property type="entry name" value="EmrE-like"/>
</dbReference>
<keyword evidence="3 6" id="KW-1133">Transmembrane helix</keyword>
<dbReference type="Pfam" id="PF03151">
    <property type="entry name" value="TPT"/>
    <property type="match status" value="1"/>
</dbReference>
<name>A0ABR3JKH3_9AGAR</name>
<feature type="compositionally biased region" description="Acidic residues" evidence="5">
    <location>
        <begin position="372"/>
        <end position="381"/>
    </location>
</feature>
<feature type="transmembrane region" description="Helical" evidence="6">
    <location>
        <begin position="277"/>
        <end position="298"/>
    </location>
</feature>
<evidence type="ECO:0000256" key="3">
    <source>
        <dbReference type="ARBA" id="ARBA00022989"/>
    </source>
</evidence>
<feature type="region of interest" description="Disordered" evidence="5">
    <location>
        <begin position="363"/>
        <end position="468"/>
    </location>
</feature>
<evidence type="ECO:0000259" key="7">
    <source>
        <dbReference type="Pfam" id="PF03151"/>
    </source>
</evidence>
<dbReference type="Proteomes" id="UP001556367">
    <property type="component" value="Unassembled WGS sequence"/>
</dbReference>
<evidence type="ECO:0000256" key="2">
    <source>
        <dbReference type="ARBA" id="ARBA00022692"/>
    </source>
</evidence>
<comment type="caution">
    <text evidence="8">The sequence shown here is derived from an EMBL/GenBank/DDBJ whole genome shotgun (WGS) entry which is preliminary data.</text>
</comment>
<keyword evidence="9" id="KW-1185">Reference proteome</keyword>
<feature type="transmembrane region" description="Helical" evidence="6">
    <location>
        <begin position="148"/>
        <end position="168"/>
    </location>
</feature>
<proteinExistence type="predicted"/>
<dbReference type="InterPro" id="IPR004853">
    <property type="entry name" value="Sugar_P_trans_dom"/>
</dbReference>
<dbReference type="SUPFAM" id="SSF103481">
    <property type="entry name" value="Multidrug resistance efflux transporter EmrE"/>
    <property type="match status" value="1"/>
</dbReference>
<evidence type="ECO:0000256" key="5">
    <source>
        <dbReference type="SAM" id="MobiDB-lite"/>
    </source>
</evidence>
<evidence type="ECO:0000256" key="4">
    <source>
        <dbReference type="ARBA" id="ARBA00023136"/>
    </source>
</evidence>
<feature type="transmembrane region" description="Helical" evidence="6">
    <location>
        <begin position="48"/>
        <end position="68"/>
    </location>
</feature>
<feature type="compositionally biased region" description="Polar residues" evidence="5">
    <location>
        <begin position="1"/>
        <end position="15"/>
    </location>
</feature>
<evidence type="ECO:0000313" key="8">
    <source>
        <dbReference type="EMBL" id="KAL0956217.1"/>
    </source>
</evidence>
<gene>
    <name evidence="8" type="ORF">HGRIS_002373</name>
</gene>
<reference evidence="9" key="1">
    <citation type="submission" date="2024-06" db="EMBL/GenBank/DDBJ databases">
        <title>Multi-omics analyses provide insights into the biosynthesis of the anticancer antibiotic pleurotin in Hohenbuehelia grisea.</title>
        <authorList>
            <person name="Weaver J.A."/>
            <person name="Alberti F."/>
        </authorList>
    </citation>
    <scope>NUCLEOTIDE SEQUENCE [LARGE SCALE GENOMIC DNA]</scope>
    <source>
        <strain evidence="9">T-177</strain>
    </source>
</reference>
<comment type="subcellular location">
    <subcellularLocation>
        <location evidence="1">Membrane</location>
        <topology evidence="1">Multi-pass membrane protein</topology>
    </subcellularLocation>
</comment>
<feature type="region of interest" description="Disordered" evidence="5">
    <location>
        <begin position="1"/>
        <end position="25"/>
    </location>
</feature>
<organism evidence="8 9">
    <name type="scientific">Hohenbuehelia grisea</name>
    <dbReference type="NCBI Taxonomy" id="104357"/>
    <lineage>
        <taxon>Eukaryota</taxon>
        <taxon>Fungi</taxon>
        <taxon>Dikarya</taxon>
        <taxon>Basidiomycota</taxon>
        <taxon>Agaricomycotina</taxon>
        <taxon>Agaricomycetes</taxon>
        <taxon>Agaricomycetidae</taxon>
        <taxon>Agaricales</taxon>
        <taxon>Pleurotineae</taxon>
        <taxon>Pleurotaceae</taxon>
        <taxon>Hohenbuehelia</taxon>
    </lineage>
</organism>
<dbReference type="PANTHER" id="PTHR11132">
    <property type="entry name" value="SOLUTE CARRIER FAMILY 35"/>
    <property type="match status" value="1"/>
</dbReference>
<keyword evidence="2 6" id="KW-0812">Transmembrane</keyword>
<feature type="transmembrane region" description="Helical" evidence="6">
    <location>
        <begin position="198"/>
        <end position="218"/>
    </location>
</feature>
<feature type="transmembrane region" description="Helical" evidence="6">
    <location>
        <begin position="80"/>
        <end position="104"/>
    </location>
</feature>
<feature type="transmembrane region" description="Helical" evidence="6">
    <location>
        <begin position="332"/>
        <end position="350"/>
    </location>
</feature>
<evidence type="ECO:0000313" key="9">
    <source>
        <dbReference type="Proteomes" id="UP001556367"/>
    </source>
</evidence>
<dbReference type="InterPro" id="IPR050186">
    <property type="entry name" value="TPT_transporter"/>
</dbReference>
<feature type="transmembrane region" description="Helical" evidence="6">
    <location>
        <begin position="238"/>
        <end position="257"/>
    </location>
</feature>
<feature type="compositionally biased region" description="Polar residues" evidence="5">
    <location>
        <begin position="425"/>
        <end position="442"/>
    </location>
</feature>
<evidence type="ECO:0000256" key="6">
    <source>
        <dbReference type="SAM" id="Phobius"/>
    </source>
</evidence>